<dbReference type="EMBL" id="AZEE01000027">
    <property type="protein sequence ID" value="KRK98699.1"/>
    <property type="molecule type" value="Genomic_DNA"/>
</dbReference>
<evidence type="ECO:0000259" key="2">
    <source>
        <dbReference type="Pfam" id="PF13349"/>
    </source>
</evidence>
<dbReference type="RefSeq" id="WP_054699209.1">
    <property type="nucleotide sequence ID" value="NZ_AZEE01000027.1"/>
</dbReference>
<feature type="transmembrane region" description="Helical" evidence="1">
    <location>
        <begin position="7"/>
        <end position="26"/>
    </location>
</feature>
<keyword evidence="1" id="KW-0472">Membrane</keyword>
<keyword evidence="1" id="KW-0812">Transmembrane</keyword>
<gene>
    <name evidence="3" type="ORF">FD04_GL000435</name>
</gene>
<evidence type="ECO:0000256" key="1">
    <source>
        <dbReference type="SAM" id="Phobius"/>
    </source>
</evidence>
<comment type="caution">
    <text evidence="3">The sequence shown here is derived from an EMBL/GenBank/DDBJ whole genome shotgun (WGS) entry which is preliminary data.</text>
</comment>
<dbReference type="STRING" id="1423776.FD04_GL000435"/>
<evidence type="ECO:0000313" key="3">
    <source>
        <dbReference type="EMBL" id="KRK98699.1"/>
    </source>
</evidence>
<accession>A0A0R1LSF4</accession>
<sequence length="229" mass="24560">MKKVIGWLVGLIVVVAILIGGTVWWANASSHRVNLSQLKVEKLTNATFTAKHEVKNLAVNVRTAVVTVKSGSQFKIQATNVINDDYQVKQIGDTVTVRQSQAGNHQLELGKSARIVVTVPSQLTTMSVAQLNGTLKMAAVQVGHLTINHNNGTTLMNDITVLKDGTLNKKNGTTTLTRMHVPGVKIGVKNGQAQLNGKKVAKQGQTYNDDHAAQLVIVSDNGQVKVATN</sequence>
<dbReference type="OrthoDB" id="2289350at2"/>
<feature type="domain" description="DUF4097" evidence="2">
    <location>
        <begin position="54"/>
        <end position="215"/>
    </location>
</feature>
<dbReference type="InterPro" id="IPR025164">
    <property type="entry name" value="Toastrack_DUF4097"/>
</dbReference>
<dbReference type="Pfam" id="PF13349">
    <property type="entry name" value="DUF4097"/>
    <property type="match status" value="1"/>
</dbReference>
<dbReference type="AlphaFoldDB" id="A0A0R1LSF4"/>
<name>A0A0R1LSF4_9LACO</name>
<reference evidence="3 4" key="1">
    <citation type="journal article" date="2015" name="Genome Announc.">
        <title>Expanding the biotechnology potential of lactobacilli through comparative genomics of 213 strains and associated genera.</title>
        <authorList>
            <person name="Sun Z."/>
            <person name="Harris H.M."/>
            <person name="McCann A."/>
            <person name="Guo C."/>
            <person name="Argimon S."/>
            <person name="Zhang W."/>
            <person name="Yang X."/>
            <person name="Jeffery I.B."/>
            <person name="Cooney J.C."/>
            <person name="Kagawa T.F."/>
            <person name="Liu W."/>
            <person name="Song Y."/>
            <person name="Salvetti E."/>
            <person name="Wrobel A."/>
            <person name="Rasinkangas P."/>
            <person name="Parkhill J."/>
            <person name="Rea M.C."/>
            <person name="O'Sullivan O."/>
            <person name="Ritari J."/>
            <person name="Douillard F.P."/>
            <person name="Paul Ross R."/>
            <person name="Yang R."/>
            <person name="Briner A.E."/>
            <person name="Felis G.E."/>
            <person name="de Vos W.M."/>
            <person name="Barrangou R."/>
            <person name="Klaenhammer T.R."/>
            <person name="Caufield P.W."/>
            <person name="Cui Y."/>
            <person name="Zhang H."/>
            <person name="O'Toole P.W."/>
        </authorList>
    </citation>
    <scope>NUCLEOTIDE SEQUENCE [LARGE SCALE GENOMIC DNA]</scope>
    <source>
        <strain evidence="3 4">DSM 19909</strain>
    </source>
</reference>
<dbReference type="Proteomes" id="UP000051160">
    <property type="component" value="Unassembled WGS sequence"/>
</dbReference>
<dbReference type="PATRIC" id="fig|1423776.4.peg.440"/>
<organism evidence="3 4">
    <name type="scientific">Secundilactobacillus odoratitofui DSM 19909 = JCM 15043</name>
    <dbReference type="NCBI Taxonomy" id="1423776"/>
    <lineage>
        <taxon>Bacteria</taxon>
        <taxon>Bacillati</taxon>
        <taxon>Bacillota</taxon>
        <taxon>Bacilli</taxon>
        <taxon>Lactobacillales</taxon>
        <taxon>Lactobacillaceae</taxon>
        <taxon>Secundilactobacillus</taxon>
    </lineage>
</organism>
<protein>
    <recommendedName>
        <fullName evidence="2">DUF4097 domain-containing protein</fullName>
    </recommendedName>
</protein>
<keyword evidence="1" id="KW-1133">Transmembrane helix</keyword>
<proteinExistence type="predicted"/>
<evidence type="ECO:0000313" key="4">
    <source>
        <dbReference type="Proteomes" id="UP000051160"/>
    </source>
</evidence>
<keyword evidence="4" id="KW-1185">Reference proteome</keyword>